<accession>A0A1H9XH88</accession>
<name>A0A1H9XH88_9PSEU</name>
<proteinExistence type="predicted"/>
<evidence type="ECO:0000313" key="1">
    <source>
        <dbReference type="EMBL" id="SES45494.1"/>
    </source>
</evidence>
<protein>
    <submittedName>
        <fullName evidence="1">Uncharacterized protein</fullName>
    </submittedName>
</protein>
<dbReference type="RefSeq" id="WP_092785760.1">
    <property type="nucleotide sequence ID" value="NZ_FOGI01000015.1"/>
</dbReference>
<reference evidence="2" key="1">
    <citation type="submission" date="2016-10" db="EMBL/GenBank/DDBJ databases">
        <authorList>
            <person name="Varghese N."/>
            <person name="Submissions S."/>
        </authorList>
    </citation>
    <scope>NUCLEOTIDE SEQUENCE [LARGE SCALE GENOMIC DNA]</scope>
    <source>
        <strain evidence="2">DSM 44260</strain>
    </source>
</reference>
<organism evidence="1 2">
    <name type="scientific">Actinokineospora terrae</name>
    <dbReference type="NCBI Taxonomy" id="155974"/>
    <lineage>
        <taxon>Bacteria</taxon>
        <taxon>Bacillati</taxon>
        <taxon>Actinomycetota</taxon>
        <taxon>Actinomycetes</taxon>
        <taxon>Pseudonocardiales</taxon>
        <taxon>Pseudonocardiaceae</taxon>
        <taxon>Actinokineospora</taxon>
    </lineage>
</organism>
<dbReference type="AlphaFoldDB" id="A0A1H9XH88"/>
<dbReference type="EMBL" id="FOGI01000015">
    <property type="protein sequence ID" value="SES45494.1"/>
    <property type="molecule type" value="Genomic_DNA"/>
</dbReference>
<keyword evidence="2" id="KW-1185">Reference proteome</keyword>
<evidence type="ECO:0000313" key="2">
    <source>
        <dbReference type="Proteomes" id="UP000199051"/>
    </source>
</evidence>
<dbReference type="Proteomes" id="UP000199051">
    <property type="component" value="Unassembled WGS sequence"/>
</dbReference>
<gene>
    <name evidence="1" type="ORF">SAMN04487818_11598</name>
</gene>
<sequence length="171" mass="18170">MTPPEQYERARAAFTAALARLQGLHSYQGARSADPTVAQFVERAQAAAVEALLWVRAFDTAARGEEAGVPLLSGYLARRPTLIDAALYAANKGIHLLVGLTNSVSVSGPGPLGGASLGGGASYPILTWLTEAALPPLGTRDPSRRAEFVRQWCGRPVLLTLREVETVLAHR</sequence>